<dbReference type="HAMAP" id="MF_00142">
    <property type="entry name" value="CyaY"/>
    <property type="match status" value="1"/>
</dbReference>
<dbReference type="RefSeq" id="WP_311369855.1">
    <property type="nucleotide sequence ID" value="NZ_JAVRHX010000006.1"/>
</dbReference>
<comment type="similarity">
    <text evidence="1 4">Belongs to the frataxin family.</text>
</comment>
<comment type="caution">
    <text evidence="5">The sequence shown here is derived from an EMBL/GenBank/DDBJ whole genome shotgun (WGS) entry which is preliminary data.</text>
</comment>
<evidence type="ECO:0000256" key="1">
    <source>
        <dbReference type="ARBA" id="ARBA00008183"/>
    </source>
</evidence>
<protein>
    <recommendedName>
        <fullName evidence="4">Iron-sulfur cluster assembly protein CyaY</fullName>
    </recommendedName>
</protein>
<name>A0ABU2ZY46_9ALTE</name>
<evidence type="ECO:0000313" key="5">
    <source>
        <dbReference type="EMBL" id="MDT0596332.1"/>
    </source>
</evidence>
<dbReference type="PANTHER" id="PTHR16821:SF2">
    <property type="entry name" value="FRATAXIN, MITOCHONDRIAL"/>
    <property type="match status" value="1"/>
</dbReference>
<dbReference type="InterPro" id="IPR036524">
    <property type="entry name" value="Frataxin/CyaY_sf"/>
</dbReference>
<keyword evidence="2 4" id="KW-0479">Metal-binding</keyword>
<keyword evidence="3 4" id="KW-0408">Iron</keyword>
<evidence type="ECO:0000256" key="4">
    <source>
        <dbReference type="HAMAP-Rule" id="MF_00142"/>
    </source>
</evidence>
<accession>A0ABU2ZY46</accession>
<dbReference type="PROSITE" id="PS50810">
    <property type="entry name" value="FRATAXIN_2"/>
    <property type="match status" value="1"/>
</dbReference>
<dbReference type="NCBIfam" id="TIGR03421">
    <property type="entry name" value="FeS_CyaY"/>
    <property type="match status" value="1"/>
</dbReference>
<reference evidence="5 6" key="1">
    <citation type="submission" date="2023-09" db="EMBL/GenBank/DDBJ databases">
        <authorList>
            <person name="Rey-Velasco X."/>
        </authorList>
    </citation>
    <scope>NUCLEOTIDE SEQUENCE [LARGE SCALE GENOMIC DNA]</scope>
    <source>
        <strain evidence="5 6">P117</strain>
    </source>
</reference>
<keyword evidence="6" id="KW-1185">Reference proteome</keyword>
<dbReference type="InterPro" id="IPR002908">
    <property type="entry name" value="Frataxin/CyaY"/>
</dbReference>
<comment type="function">
    <text evidence="4">Involved in iron-sulfur (Fe-S) cluster assembly. May act as a regulator of Fe-S biogenesis.</text>
</comment>
<dbReference type="SUPFAM" id="SSF55387">
    <property type="entry name" value="Frataxin/Nqo15-like"/>
    <property type="match status" value="1"/>
</dbReference>
<dbReference type="PANTHER" id="PTHR16821">
    <property type="entry name" value="FRATAXIN"/>
    <property type="match status" value="1"/>
</dbReference>
<dbReference type="Pfam" id="PF01491">
    <property type="entry name" value="Frataxin_Cyay"/>
    <property type="match status" value="1"/>
</dbReference>
<organism evidence="5 6">
    <name type="scientific">Glaciecola petra</name>
    <dbReference type="NCBI Taxonomy" id="3075602"/>
    <lineage>
        <taxon>Bacteria</taxon>
        <taxon>Pseudomonadati</taxon>
        <taxon>Pseudomonadota</taxon>
        <taxon>Gammaproteobacteria</taxon>
        <taxon>Alteromonadales</taxon>
        <taxon>Alteromonadaceae</taxon>
        <taxon>Glaciecola</taxon>
    </lineage>
</organism>
<evidence type="ECO:0000256" key="3">
    <source>
        <dbReference type="ARBA" id="ARBA00023004"/>
    </source>
</evidence>
<gene>
    <name evidence="4 5" type="primary">cyaY</name>
    <name evidence="5" type="ORF">RM552_15870</name>
</gene>
<evidence type="ECO:0000256" key="2">
    <source>
        <dbReference type="ARBA" id="ARBA00022723"/>
    </source>
</evidence>
<dbReference type="EMBL" id="JAVRHX010000006">
    <property type="protein sequence ID" value="MDT0596332.1"/>
    <property type="molecule type" value="Genomic_DNA"/>
</dbReference>
<sequence>MTESEYHHMLDELFIRIEEALDNLESVDIDYESGEGILTLILPDQSKIILNKQPPLLQLWVATKYNGHHFNYDNGKWIDERFGGEFFAFFDEAVSKQAGTEVSLNLQ</sequence>
<dbReference type="Proteomes" id="UP001253545">
    <property type="component" value="Unassembled WGS sequence"/>
</dbReference>
<dbReference type="SMART" id="SM01219">
    <property type="entry name" value="Frataxin_Cyay"/>
    <property type="match status" value="1"/>
</dbReference>
<dbReference type="InterPro" id="IPR020895">
    <property type="entry name" value="Frataxin_CS"/>
</dbReference>
<proteinExistence type="inferred from homology"/>
<evidence type="ECO:0000313" key="6">
    <source>
        <dbReference type="Proteomes" id="UP001253545"/>
    </source>
</evidence>
<dbReference type="Gene3D" id="3.30.920.10">
    <property type="entry name" value="Frataxin/CyaY"/>
    <property type="match status" value="1"/>
</dbReference>
<dbReference type="PROSITE" id="PS01344">
    <property type="entry name" value="FRATAXIN_1"/>
    <property type="match status" value="1"/>
</dbReference>
<dbReference type="InterPro" id="IPR047584">
    <property type="entry name" value="CyaY"/>
</dbReference>